<evidence type="ECO:0008006" key="3">
    <source>
        <dbReference type="Google" id="ProtNLM"/>
    </source>
</evidence>
<dbReference type="Proteomes" id="UP000028542">
    <property type="component" value="Unassembled WGS sequence"/>
</dbReference>
<sequence length="137" mass="15901">MNNIKDEENKTAPGKSFLFDFKIGDFILRDGKLIEIEGIEALKVWIEKILKTEKFKFKIYETGEIDEYGITLLELINSGHQQIYIQAEIQRTVTETLEKNVEIINVDEFSFSRDKRTLVVNFTVNSVYGSVGQEVRF</sequence>
<name>A0A084J9B0_9CLOT</name>
<organism evidence="1 2">
    <name type="scientific">Clostridium sulfidigenes</name>
    <dbReference type="NCBI Taxonomy" id="318464"/>
    <lineage>
        <taxon>Bacteria</taxon>
        <taxon>Bacillati</taxon>
        <taxon>Bacillota</taxon>
        <taxon>Clostridia</taxon>
        <taxon>Eubacteriales</taxon>
        <taxon>Clostridiaceae</taxon>
        <taxon>Clostridium</taxon>
    </lineage>
</organism>
<dbReference type="InterPro" id="IPR020288">
    <property type="entry name" value="Sheath_initiator"/>
</dbReference>
<dbReference type="AlphaFoldDB" id="A0A084J9B0"/>
<evidence type="ECO:0000313" key="2">
    <source>
        <dbReference type="Proteomes" id="UP000028542"/>
    </source>
</evidence>
<keyword evidence="2" id="KW-1185">Reference proteome</keyword>
<reference evidence="1 2" key="1">
    <citation type="submission" date="2014-07" db="EMBL/GenBank/DDBJ databases">
        <title>Draft genome of Clostridium sulfidigenes 113A isolated from sediments associated with methane hydrate from Krishna Godavari basin.</title>
        <authorList>
            <person name="Honkalas V.S."/>
            <person name="Dabir A.P."/>
            <person name="Arora P."/>
            <person name="Dhakephalkar P.K."/>
        </authorList>
    </citation>
    <scope>NUCLEOTIDE SEQUENCE [LARGE SCALE GENOMIC DNA]</scope>
    <source>
        <strain evidence="1 2">113A</strain>
    </source>
</reference>
<proteinExistence type="predicted"/>
<dbReference type="eggNOG" id="COG3628">
    <property type="taxonomic scope" value="Bacteria"/>
</dbReference>
<comment type="caution">
    <text evidence="1">The sequence shown here is derived from an EMBL/GenBank/DDBJ whole genome shotgun (WGS) entry which is preliminary data.</text>
</comment>
<dbReference type="EMBL" id="JPMD01000033">
    <property type="protein sequence ID" value="KEZ85544.1"/>
    <property type="molecule type" value="Genomic_DNA"/>
</dbReference>
<dbReference type="STRING" id="318464.IO99_13685"/>
<protein>
    <recommendedName>
        <fullName evidence="3">DUF2634 domain-containing protein</fullName>
    </recommendedName>
</protein>
<gene>
    <name evidence="1" type="ORF">IO99_13685</name>
</gene>
<evidence type="ECO:0000313" key="1">
    <source>
        <dbReference type="EMBL" id="KEZ85544.1"/>
    </source>
</evidence>
<accession>A0A084J9B0</accession>
<dbReference type="Pfam" id="PF10934">
    <property type="entry name" value="Sheath_initiator"/>
    <property type="match status" value="1"/>
</dbReference>